<evidence type="ECO:0008006" key="3">
    <source>
        <dbReference type="Google" id="ProtNLM"/>
    </source>
</evidence>
<evidence type="ECO:0000313" key="2">
    <source>
        <dbReference type="Proteomes" id="UP000076532"/>
    </source>
</evidence>
<dbReference type="OrthoDB" id="2665372at2759"/>
<dbReference type="InterPro" id="IPR040521">
    <property type="entry name" value="KDZ"/>
</dbReference>
<gene>
    <name evidence="1" type="ORF">FIBSPDRAFT_743368</name>
</gene>
<sequence length="280" mass="31808">MSSYNICAVDTYGVFIFLDLWPTPFTNLSNYTATTSVDVDYDSTIARSPCAAIIAQGIIPTAPQTPTTGFRVETLELYCTAHFRCPQLSVQAWVRTMADLQGEVYARYRSRQFSIAYDLYLEIRTNIHSRINKALNREDPNWNIRHVCPACMNKVQGEPEMRFSMLWAMDGNDSLKRFERRAAPDEDGSLLGQSVESFDSRAVPGNMYISREDVDRHKMKPGTKNRDEEAQGPCRDRWKNMKPEATACSWGCFGETGIFASFCRHGHNLTIADMYCTGEQ</sequence>
<dbReference type="STRING" id="436010.A0A166ICU9"/>
<dbReference type="EMBL" id="KV417561">
    <property type="protein sequence ID" value="KZP19677.1"/>
    <property type="molecule type" value="Genomic_DNA"/>
</dbReference>
<name>A0A166ICU9_9AGAM</name>
<organism evidence="1 2">
    <name type="scientific">Athelia psychrophila</name>
    <dbReference type="NCBI Taxonomy" id="1759441"/>
    <lineage>
        <taxon>Eukaryota</taxon>
        <taxon>Fungi</taxon>
        <taxon>Dikarya</taxon>
        <taxon>Basidiomycota</taxon>
        <taxon>Agaricomycotina</taxon>
        <taxon>Agaricomycetes</taxon>
        <taxon>Agaricomycetidae</taxon>
        <taxon>Atheliales</taxon>
        <taxon>Atheliaceae</taxon>
        <taxon>Athelia</taxon>
    </lineage>
</organism>
<reference evidence="1 2" key="1">
    <citation type="journal article" date="2016" name="Mol. Biol. Evol.">
        <title>Comparative Genomics of Early-Diverging Mushroom-Forming Fungi Provides Insights into the Origins of Lignocellulose Decay Capabilities.</title>
        <authorList>
            <person name="Nagy L.G."/>
            <person name="Riley R."/>
            <person name="Tritt A."/>
            <person name="Adam C."/>
            <person name="Daum C."/>
            <person name="Floudas D."/>
            <person name="Sun H."/>
            <person name="Yadav J.S."/>
            <person name="Pangilinan J."/>
            <person name="Larsson K.H."/>
            <person name="Matsuura K."/>
            <person name="Barry K."/>
            <person name="Labutti K."/>
            <person name="Kuo R."/>
            <person name="Ohm R.A."/>
            <person name="Bhattacharya S.S."/>
            <person name="Shirouzu T."/>
            <person name="Yoshinaga Y."/>
            <person name="Martin F.M."/>
            <person name="Grigoriev I.V."/>
            <person name="Hibbett D.S."/>
        </authorList>
    </citation>
    <scope>NUCLEOTIDE SEQUENCE [LARGE SCALE GENOMIC DNA]</scope>
    <source>
        <strain evidence="1 2">CBS 109695</strain>
    </source>
</reference>
<protein>
    <recommendedName>
        <fullName evidence="3">CxC2-like cysteine cluster KDZ transposase-associated domain-containing protein</fullName>
    </recommendedName>
</protein>
<keyword evidence="2" id="KW-1185">Reference proteome</keyword>
<accession>A0A166ICU9</accession>
<proteinExistence type="predicted"/>
<evidence type="ECO:0000313" key="1">
    <source>
        <dbReference type="EMBL" id="KZP19677.1"/>
    </source>
</evidence>
<dbReference type="Proteomes" id="UP000076532">
    <property type="component" value="Unassembled WGS sequence"/>
</dbReference>
<dbReference type="AlphaFoldDB" id="A0A166ICU9"/>
<dbReference type="Pfam" id="PF18758">
    <property type="entry name" value="KDZ"/>
    <property type="match status" value="1"/>
</dbReference>